<evidence type="ECO:0000259" key="2">
    <source>
        <dbReference type="PROSITE" id="PS50994"/>
    </source>
</evidence>
<dbReference type="PANTHER" id="PTHR37984">
    <property type="entry name" value="PROTEIN CBG26694"/>
    <property type="match status" value="1"/>
</dbReference>
<evidence type="ECO:0000313" key="3">
    <source>
        <dbReference type="EMBL" id="KAL0153074.1"/>
    </source>
</evidence>
<dbReference type="PANTHER" id="PTHR37984:SF15">
    <property type="entry name" value="INTEGRASE CATALYTIC DOMAIN-CONTAINING PROTEIN"/>
    <property type="match status" value="1"/>
</dbReference>
<dbReference type="SUPFAM" id="SSF53098">
    <property type="entry name" value="Ribonuclease H-like"/>
    <property type="match status" value="1"/>
</dbReference>
<dbReference type="Gene3D" id="1.10.340.70">
    <property type="match status" value="1"/>
</dbReference>
<dbReference type="InterPro" id="IPR036397">
    <property type="entry name" value="RNaseH_sf"/>
</dbReference>
<protein>
    <recommendedName>
        <fullName evidence="1">Gypsy retrotransposon integrase-like protein 1</fullName>
    </recommendedName>
</protein>
<dbReference type="AlphaFoldDB" id="A0ABD0MSS0"/>
<name>A0ABD0MSS0_CIRMR</name>
<dbReference type="Pfam" id="PF00665">
    <property type="entry name" value="rve"/>
    <property type="match status" value="1"/>
</dbReference>
<evidence type="ECO:0000256" key="1">
    <source>
        <dbReference type="ARBA" id="ARBA00039658"/>
    </source>
</evidence>
<dbReference type="InterPro" id="IPR012337">
    <property type="entry name" value="RNaseH-like_sf"/>
</dbReference>
<dbReference type="Gene3D" id="3.30.420.10">
    <property type="entry name" value="Ribonuclease H-like superfamily/Ribonuclease H"/>
    <property type="match status" value="1"/>
</dbReference>
<reference evidence="3 4" key="1">
    <citation type="submission" date="2024-05" db="EMBL/GenBank/DDBJ databases">
        <title>Genome sequencing and assembly of Indian major carp, Cirrhinus mrigala (Hamilton, 1822).</title>
        <authorList>
            <person name="Mohindra V."/>
            <person name="Chowdhury L.M."/>
            <person name="Lal K."/>
            <person name="Jena J.K."/>
        </authorList>
    </citation>
    <scope>NUCLEOTIDE SEQUENCE [LARGE SCALE GENOMIC DNA]</scope>
    <source>
        <strain evidence="3">CM1030</strain>
        <tissue evidence="3">Blood</tissue>
    </source>
</reference>
<dbReference type="EMBL" id="JAMKFB020000146">
    <property type="protein sequence ID" value="KAL0153074.1"/>
    <property type="molecule type" value="Genomic_DNA"/>
</dbReference>
<keyword evidence="4" id="KW-1185">Reference proteome</keyword>
<organism evidence="3 4">
    <name type="scientific">Cirrhinus mrigala</name>
    <name type="common">Mrigala</name>
    <dbReference type="NCBI Taxonomy" id="683832"/>
    <lineage>
        <taxon>Eukaryota</taxon>
        <taxon>Metazoa</taxon>
        <taxon>Chordata</taxon>
        <taxon>Craniata</taxon>
        <taxon>Vertebrata</taxon>
        <taxon>Euteleostomi</taxon>
        <taxon>Actinopterygii</taxon>
        <taxon>Neopterygii</taxon>
        <taxon>Teleostei</taxon>
        <taxon>Ostariophysi</taxon>
        <taxon>Cypriniformes</taxon>
        <taxon>Cyprinidae</taxon>
        <taxon>Labeoninae</taxon>
        <taxon>Labeonini</taxon>
        <taxon>Cirrhinus</taxon>
    </lineage>
</organism>
<evidence type="ECO:0000313" key="4">
    <source>
        <dbReference type="Proteomes" id="UP001529510"/>
    </source>
</evidence>
<feature type="domain" description="Integrase catalytic" evidence="2">
    <location>
        <begin position="191"/>
        <end position="347"/>
    </location>
</feature>
<proteinExistence type="predicted"/>
<dbReference type="Proteomes" id="UP001529510">
    <property type="component" value="Unassembled WGS sequence"/>
</dbReference>
<dbReference type="FunFam" id="1.10.340.70:FF:000001">
    <property type="entry name" value="Retrovirus-related Pol polyprotein from transposon gypsy-like Protein"/>
    <property type="match status" value="1"/>
</dbReference>
<feature type="non-terminal residue" evidence="3">
    <location>
        <position position="1"/>
    </location>
</feature>
<dbReference type="InterPro" id="IPR050951">
    <property type="entry name" value="Retrovirus_Pol_polyprotein"/>
</dbReference>
<dbReference type="FunFam" id="3.30.420.10:FF:000032">
    <property type="entry name" value="Retrovirus-related Pol polyprotein from transposon 297-like Protein"/>
    <property type="match status" value="1"/>
</dbReference>
<dbReference type="PROSITE" id="PS50994">
    <property type="entry name" value="INTEGRASE"/>
    <property type="match status" value="1"/>
</dbReference>
<gene>
    <name evidence="3" type="ORF">M9458_051673</name>
</gene>
<sequence length="370" mass="41702">TDNNPLTYILTTAKLNAAGHRWLAALSTYNFNVQYKPEKSNVDADSLSRNVFPKTEQEGWEEIPPSGIKALCKTTSIQKCVEQLGVSPEVIPKLDAGSLKQLSSQDLKDAQEEDPAISQVRHAVVKGQLSSLAGGRDPEKHRPMVLQSLHDETGHLGVEKTTALIKDHFYWPKMSSEIDQYVKNCGKCILRKTQPQRAAPLKQIISNGPMDLVCIVVTDHYTRYAQAFLMKDEKALTVAKVLCEKYFVHYRLPARMHSDQRQDFESKLIQELLKMLGIQKSQTTPYHPQGDAQPEQFNRTLLSMLGTLDKSQKQKWSQHVSQLVHAYNCTRNDATGYSPYAFMFGREARLPIDLCFSISSEGEAENMCLS</sequence>
<comment type="caution">
    <text evidence="3">The sequence shown here is derived from an EMBL/GenBank/DDBJ whole genome shotgun (WGS) entry which is preliminary data.</text>
</comment>
<dbReference type="InterPro" id="IPR041588">
    <property type="entry name" value="Integrase_H2C2"/>
</dbReference>
<accession>A0ABD0MSS0</accession>
<dbReference type="Pfam" id="PF17921">
    <property type="entry name" value="Integrase_H2C2"/>
    <property type="match status" value="1"/>
</dbReference>
<dbReference type="InterPro" id="IPR001584">
    <property type="entry name" value="Integrase_cat-core"/>
</dbReference>